<keyword evidence="6 11" id="KW-0756">Sterol biosynthesis</keyword>
<evidence type="ECO:0000256" key="8">
    <source>
        <dbReference type="ARBA" id="ARBA00056639"/>
    </source>
</evidence>
<evidence type="ECO:0000313" key="15">
    <source>
        <dbReference type="RefSeq" id="XP_034102342.1"/>
    </source>
</evidence>
<dbReference type="AlphaFoldDB" id="A0A6P8XYM5"/>
<evidence type="ECO:0000313" key="14">
    <source>
        <dbReference type="Proteomes" id="UP000515160"/>
    </source>
</evidence>
<dbReference type="GO" id="GO:0016126">
    <property type="term" value="P:sterol biosynthetic process"/>
    <property type="evidence" value="ECO:0007669"/>
    <property type="project" value="UniProtKB-KW"/>
</dbReference>
<comment type="catalytic activity">
    <reaction evidence="7">
        <text>acetoacetyl-CoA + acetyl-CoA + H2O = (3S)-3-hydroxy-3-methylglutaryl-CoA + CoA + H(+)</text>
        <dbReference type="Rhea" id="RHEA:10188"/>
        <dbReference type="ChEBI" id="CHEBI:15377"/>
        <dbReference type="ChEBI" id="CHEBI:15378"/>
        <dbReference type="ChEBI" id="CHEBI:43074"/>
        <dbReference type="ChEBI" id="CHEBI:57286"/>
        <dbReference type="ChEBI" id="CHEBI:57287"/>
        <dbReference type="ChEBI" id="CHEBI:57288"/>
        <dbReference type="EC" id="2.3.3.10"/>
    </reaction>
    <physiologicalReaction direction="left-to-right" evidence="7">
        <dbReference type="Rhea" id="RHEA:10189"/>
    </physiologicalReaction>
</comment>
<dbReference type="CDD" id="cd00827">
    <property type="entry name" value="init_cond_enzymes"/>
    <property type="match status" value="1"/>
</dbReference>
<evidence type="ECO:0000256" key="4">
    <source>
        <dbReference type="ARBA" id="ARBA00022679"/>
    </source>
</evidence>
<dbReference type="GO" id="GO:0010142">
    <property type="term" value="P:farnesyl diphosphate biosynthetic process, mevalonate pathway"/>
    <property type="evidence" value="ECO:0007669"/>
    <property type="project" value="InterPro"/>
</dbReference>
<dbReference type="InterPro" id="IPR016039">
    <property type="entry name" value="Thiolase-like"/>
</dbReference>
<evidence type="ECO:0000256" key="2">
    <source>
        <dbReference type="ARBA" id="ARBA00007061"/>
    </source>
</evidence>
<organism evidence="14 15">
    <name type="scientific">Drosophila albomicans</name>
    <name type="common">Fruit fly</name>
    <dbReference type="NCBI Taxonomy" id="7291"/>
    <lineage>
        <taxon>Eukaryota</taxon>
        <taxon>Metazoa</taxon>
        <taxon>Ecdysozoa</taxon>
        <taxon>Arthropoda</taxon>
        <taxon>Hexapoda</taxon>
        <taxon>Insecta</taxon>
        <taxon>Pterygota</taxon>
        <taxon>Neoptera</taxon>
        <taxon>Endopterygota</taxon>
        <taxon>Diptera</taxon>
        <taxon>Brachycera</taxon>
        <taxon>Muscomorpha</taxon>
        <taxon>Ephydroidea</taxon>
        <taxon>Drosophilidae</taxon>
        <taxon>Drosophila</taxon>
    </lineage>
</organism>
<dbReference type="Pfam" id="PF08540">
    <property type="entry name" value="HMG_CoA_synt_C"/>
    <property type="match status" value="1"/>
</dbReference>
<keyword evidence="14" id="KW-1185">Reference proteome</keyword>
<dbReference type="SUPFAM" id="SSF53901">
    <property type="entry name" value="Thiolase-like"/>
    <property type="match status" value="2"/>
</dbReference>
<sequence length="464" mass="51025">MASSSWPENVGIRAIEVIFPSQYVDQTELEQFDGASTGKYTIGLGQAKMGFCSDREDVNSLCLTVVSRLLERHQIKHTEIGRLEVGTETIVDKSKSVKSVLMQLFAESGNTDIEGLDTTNACYGGTAALFNAANWIESSSWDGRYALAVCADIAVYAKGAARPTGGAGAIAMLVGPHAPLVLERGLRATHMEHAYDFYKPDLGSEYPVVDGKLSIQCYLSALDICYRLYRKKFEKQHPEQSGAGLDNFDAILFHTPFCKLVQKSVGRLSFNDFLLSSEDKRVEKFAGLERFSTATLEGSYFDRDVEKAFLTQSAEVFEAKTKKSLLLANQVGNMYTPSVYSGLVSLLIGVPAAQLVDKRIGVFSYGSGLAASMYSIKVTKDAAAFEQFVDKLAYVQPMLNSREKVVPEQFSSLMEVREKNNHAAPYTPTGSISALFPGTYYLKDVDALHRRTYERTPTISNGVH</sequence>
<comment type="function">
    <text evidence="8">This enzyme condenses acetyl-CoA with acetoacetyl-CoA to form HMG-CoA, which is the substrate for HMG-CoA reductase.</text>
</comment>
<evidence type="ECO:0000256" key="5">
    <source>
        <dbReference type="ARBA" id="ARBA00022955"/>
    </source>
</evidence>
<feature type="active site" description="Acyl-thioester intermediate" evidence="9">
    <location>
        <position position="122"/>
    </location>
</feature>
<dbReference type="Pfam" id="PF01154">
    <property type="entry name" value="HMG_CoA_synt_N"/>
    <property type="match status" value="1"/>
</dbReference>
<feature type="binding site" evidence="10">
    <location>
        <position position="259"/>
    </location>
    <ligand>
        <name>CoA</name>
        <dbReference type="ChEBI" id="CHEBI:57287"/>
    </ligand>
</feature>
<dbReference type="InterPro" id="IPR013528">
    <property type="entry name" value="HMG_CoA_synth_N"/>
</dbReference>
<dbReference type="RefSeq" id="XP_034102343.1">
    <property type="nucleotide sequence ID" value="XM_034246452.2"/>
</dbReference>
<dbReference type="Gene3D" id="3.40.47.10">
    <property type="match status" value="1"/>
</dbReference>
<keyword evidence="5 11" id="KW-0752">Steroid biosynthesis</keyword>
<keyword evidence="11" id="KW-0753">Steroid metabolism</keyword>
<protein>
    <recommendedName>
        <fullName evidence="3 11">Hydroxymethylglutaryl-CoA synthase</fullName>
        <shortName evidence="11">HMG-CoA synthase</shortName>
        <ecNumber evidence="3 11">2.3.3.10</ecNumber>
    </recommendedName>
    <alternativeName>
        <fullName evidence="11">3-hydroxy-3-methylglutaryl coenzyme A synthase</fullName>
    </alternativeName>
</protein>
<keyword evidence="11" id="KW-0444">Lipid biosynthesis</keyword>
<dbReference type="RefSeq" id="XP_034102342.1">
    <property type="nucleotide sequence ID" value="XM_034246451.2"/>
</dbReference>
<dbReference type="GO" id="GO:0006084">
    <property type="term" value="P:acetyl-CoA metabolic process"/>
    <property type="evidence" value="ECO:0007669"/>
    <property type="project" value="InterPro"/>
</dbReference>
<dbReference type="EC" id="2.3.3.10" evidence="3 11"/>
<dbReference type="PANTHER" id="PTHR43323">
    <property type="entry name" value="3-HYDROXY-3-METHYLGLUTARYL COENZYME A SYNTHASE"/>
    <property type="match status" value="1"/>
</dbReference>
<comment type="function">
    <text evidence="11">Catalyzes the condensation of acetyl-CoA with acetoacetyl-CoA to form HMG-CoA.</text>
</comment>
<comment type="similarity">
    <text evidence="2 11">Belongs to the thiolase-like superfamily. HMG-CoA synthase family.</text>
</comment>
<evidence type="ECO:0000256" key="1">
    <source>
        <dbReference type="ARBA" id="ARBA00005218"/>
    </source>
</evidence>
<dbReference type="GO" id="GO:0004421">
    <property type="term" value="F:hydroxymethylglutaryl-CoA synthase activity"/>
    <property type="evidence" value="ECO:0007669"/>
    <property type="project" value="UniProtKB-EC"/>
</dbReference>
<keyword evidence="11" id="KW-1207">Sterol metabolism</keyword>
<dbReference type="UniPathway" id="UPA00058">
    <property type="reaction ID" value="UER00102"/>
</dbReference>
<evidence type="ECO:0000313" key="16">
    <source>
        <dbReference type="RefSeq" id="XP_034102343.1"/>
    </source>
</evidence>
<accession>A0A6P8XYM5</accession>
<dbReference type="InterPro" id="IPR013746">
    <property type="entry name" value="HMG_CoA_synt_C_dom"/>
</dbReference>
<dbReference type="NCBIfam" id="TIGR01833">
    <property type="entry name" value="HMG-CoA-S_euk"/>
    <property type="match status" value="1"/>
</dbReference>
<dbReference type="OrthoDB" id="1269963at2759"/>
<dbReference type="PANTHER" id="PTHR43323:SF2">
    <property type="entry name" value="HYDROXYMETHYLGLUTARYL-COA SYNTHASE"/>
    <property type="match status" value="1"/>
</dbReference>
<gene>
    <name evidence="15 16" type="primary">LOC117566858</name>
</gene>
<feature type="domain" description="Hydroxymethylglutaryl-coenzyme A synthase N-terminal" evidence="12">
    <location>
        <begin position="6"/>
        <end position="179"/>
    </location>
</feature>
<reference evidence="15 16" key="1">
    <citation type="submission" date="2025-04" db="UniProtKB">
        <authorList>
            <consortium name="RefSeq"/>
        </authorList>
    </citation>
    <scope>IDENTIFICATION</scope>
    <source>
        <strain evidence="15 16">15112-1751.03</strain>
        <tissue evidence="15 16">Whole Adult</tissue>
    </source>
</reference>
<comment type="pathway">
    <text evidence="1 11">Metabolic intermediate biosynthesis; (R)-mevalonate biosynthesis; (R)-mevalonate from acetyl-CoA: step 2/3.</text>
</comment>
<feature type="binding site" evidence="10">
    <location>
        <position position="214"/>
    </location>
    <ligand>
        <name>CoA</name>
        <dbReference type="ChEBI" id="CHEBI:57287"/>
    </ligand>
</feature>
<evidence type="ECO:0000256" key="3">
    <source>
        <dbReference type="ARBA" id="ARBA00012978"/>
    </source>
</evidence>
<name>A0A6P8XYM5_DROAB</name>
<dbReference type="GeneID" id="117566858"/>
<keyword evidence="11" id="KW-0443">Lipid metabolism</keyword>
<dbReference type="InterPro" id="IPR010122">
    <property type="entry name" value="HMG_CoA_synthase_euk"/>
</dbReference>
<feature type="active site" description="Proton donor/acceptor" evidence="9">
    <location>
        <position position="254"/>
    </location>
</feature>
<evidence type="ECO:0000259" key="13">
    <source>
        <dbReference type="Pfam" id="PF08540"/>
    </source>
</evidence>
<evidence type="ECO:0000259" key="12">
    <source>
        <dbReference type="Pfam" id="PF01154"/>
    </source>
</evidence>
<keyword evidence="4 11" id="KW-0808">Transferase</keyword>
<evidence type="ECO:0000256" key="7">
    <source>
        <dbReference type="ARBA" id="ARBA00049887"/>
    </source>
</evidence>
<feature type="domain" description="Hydroxymethylglutaryl-coenzyme A synthase C-terminal" evidence="13">
    <location>
        <begin position="180"/>
        <end position="455"/>
    </location>
</feature>
<evidence type="ECO:0000256" key="9">
    <source>
        <dbReference type="PIRSR" id="PIRSR610122-1"/>
    </source>
</evidence>
<feature type="active site" description="Proton donor/acceptor" evidence="9">
    <location>
        <position position="88"/>
    </location>
</feature>
<proteinExistence type="inferred from homology"/>
<evidence type="ECO:0000256" key="11">
    <source>
        <dbReference type="RuleBase" id="RU364071"/>
    </source>
</evidence>
<evidence type="ECO:0000256" key="6">
    <source>
        <dbReference type="ARBA" id="ARBA00023011"/>
    </source>
</evidence>
<feature type="binding site" evidence="10">
    <location>
        <position position="263"/>
    </location>
    <ligand>
        <name>CoA</name>
        <dbReference type="ChEBI" id="CHEBI:57287"/>
    </ligand>
</feature>
<evidence type="ECO:0000256" key="10">
    <source>
        <dbReference type="PIRSR" id="PIRSR610122-2"/>
    </source>
</evidence>
<dbReference type="Proteomes" id="UP000515160">
    <property type="component" value="Chromosome 3"/>
</dbReference>
<dbReference type="FunFam" id="3.40.47.10:FF:000008">
    <property type="entry name" value="3-hydroxy-3-methylglutaryl coenzyme A synthase"/>
    <property type="match status" value="1"/>
</dbReference>